<organism evidence="2 3">
    <name type="scientific">Solirubrobacter pauli</name>
    <dbReference type="NCBI Taxonomy" id="166793"/>
    <lineage>
        <taxon>Bacteria</taxon>
        <taxon>Bacillati</taxon>
        <taxon>Actinomycetota</taxon>
        <taxon>Thermoleophilia</taxon>
        <taxon>Solirubrobacterales</taxon>
        <taxon>Solirubrobacteraceae</taxon>
        <taxon>Solirubrobacter</taxon>
    </lineage>
</organism>
<gene>
    <name evidence="2" type="ORF">C8N24_0289</name>
</gene>
<name>A0A660LBT1_9ACTN</name>
<dbReference type="EMBL" id="RBIL01000001">
    <property type="protein sequence ID" value="RKQ90484.1"/>
    <property type="molecule type" value="Genomic_DNA"/>
</dbReference>
<proteinExistence type="predicted"/>
<reference evidence="2 3" key="1">
    <citation type="submission" date="2018-10" db="EMBL/GenBank/DDBJ databases">
        <title>Genomic Encyclopedia of Archaeal and Bacterial Type Strains, Phase II (KMG-II): from individual species to whole genera.</title>
        <authorList>
            <person name="Goeker M."/>
        </authorList>
    </citation>
    <scope>NUCLEOTIDE SEQUENCE [LARGE SCALE GENOMIC DNA]</scope>
    <source>
        <strain evidence="2 3">DSM 14954</strain>
    </source>
</reference>
<protein>
    <submittedName>
        <fullName evidence="2">Uncharacterized protein</fullName>
    </submittedName>
</protein>
<keyword evidence="3" id="KW-1185">Reference proteome</keyword>
<comment type="caution">
    <text evidence="2">The sequence shown here is derived from an EMBL/GenBank/DDBJ whole genome shotgun (WGS) entry which is preliminary data.</text>
</comment>
<evidence type="ECO:0000256" key="1">
    <source>
        <dbReference type="SAM" id="MobiDB-lite"/>
    </source>
</evidence>
<evidence type="ECO:0000313" key="3">
    <source>
        <dbReference type="Proteomes" id="UP000278962"/>
    </source>
</evidence>
<feature type="region of interest" description="Disordered" evidence="1">
    <location>
        <begin position="200"/>
        <end position="226"/>
    </location>
</feature>
<dbReference type="AlphaFoldDB" id="A0A660LBT1"/>
<dbReference type="Proteomes" id="UP000278962">
    <property type="component" value="Unassembled WGS sequence"/>
</dbReference>
<sequence>MSSDAFGFGPPGRDYCVVTLNLFIAARWGLWLSSDFRVSELRNVGGKLIPRPLDRWSPKYMLVETGYGARLAWTYTGVGEIVAPQPNLFELAPGSSSGPPQIYAPGTRRRVSVSEWLSWMFVDDKPTTVDEMAERIRSEASRIPEFRRFHHSFTGILMGPKPVQDAWVLQVRNTDVREGDSDGAWTRRRPLKAFSFHAKRVDDPPIQGGVETAAERSKLRLSSARD</sequence>
<accession>A0A660LBT1</accession>
<feature type="compositionally biased region" description="Basic and acidic residues" evidence="1">
    <location>
        <begin position="213"/>
        <end position="226"/>
    </location>
</feature>
<evidence type="ECO:0000313" key="2">
    <source>
        <dbReference type="EMBL" id="RKQ90484.1"/>
    </source>
</evidence>